<feature type="domain" description="DUF397" evidence="1">
    <location>
        <begin position="14"/>
        <end position="62"/>
    </location>
</feature>
<accession>A0ABW2NV97</accession>
<evidence type="ECO:0000313" key="2">
    <source>
        <dbReference type="EMBL" id="MFC7381341.1"/>
    </source>
</evidence>
<dbReference type="Pfam" id="PF04149">
    <property type="entry name" value="DUF397"/>
    <property type="match status" value="1"/>
</dbReference>
<dbReference type="Proteomes" id="UP001596496">
    <property type="component" value="Unassembled WGS sequence"/>
</dbReference>
<evidence type="ECO:0000313" key="3">
    <source>
        <dbReference type="Proteomes" id="UP001596496"/>
    </source>
</evidence>
<name>A0ABW2NV97_9ACTN</name>
<protein>
    <submittedName>
        <fullName evidence="2">DUF397 domain-containing protein</fullName>
    </submittedName>
</protein>
<organism evidence="2 3">
    <name type="scientific">Sphaerisporangium rhizosphaerae</name>
    <dbReference type="NCBI Taxonomy" id="2269375"/>
    <lineage>
        <taxon>Bacteria</taxon>
        <taxon>Bacillati</taxon>
        <taxon>Actinomycetota</taxon>
        <taxon>Actinomycetes</taxon>
        <taxon>Streptosporangiales</taxon>
        <taxon>Streptosporangiaceae</taxon>
        <taxon>Sphaerisporangium</taxon>
    </lineage>
</organism>
<dbReference type="EMBL" id="JBHTCG010000002">
    <property type="protein sequence ID" value="MFC7381341.1"/>
    <property type="molecule type" value="Genomic_DNA"/>
</dbReference>
<gene>
    <name evidence="2" type="ORF">ACFQSB_03915</name>
</gene>
<keyword evidence="3" id="KW-1185">Reference proteome</keyword>
<dbReference type="RefSeq" id="WP_354919614.1">
    <property type="nucleotide sequence ID" value="NZ_JBHTCG010000002.1"/>
</dbReference>
<evidence type="ECO:0000259" key="1">
    <source>
        <dbReference type="Pfam" id="PF04149"/>
    </source>
</evidence>
<sequence length="69" mass="7658">MSETERGMRGIRFQTASACEGGTCVEVAQYGEDVYVRDSKHPEGPVLRYTKAEWAAFVIGVKLGEFDVQ</sequence>
<dbReference type="InterPro" id="IPR007278">
    <property type="entry name" value="DUF397"/>
</dbReference>
<proteinExistence type="predicted"/>
<comment type="caution">
    <text evidence="2">The sequence shown here is derived from an EMBL/GenBank/DDBJ whole genome shotgun (WGS) entry which is preliminary data.</text>
</comment>
<reference evidence="3" key="1">
    <citation type="journal article" date="2019" name="Int. J. Syst. Evol. Microbiol.">
        <title>The Global Catalogue of Microorganisms (GCM) 10K type strain sequencing project: providing services to taxonomists for standard genome sequencing and annotation.</title>
        <authorList>
            <consortium name="The Broad Institute Genomics Platform"/>
            <consortium name="The Broad Institute Genome Sequencing Center for Infectious Disease"/>
            <person name="Wu L."/>
            <person name="Ma J."/>
        </authorList>
    </citation>
    <scope>NUCLEOTIDE SEQUENCE [LARGE SCALE GENOMIC DNA]</scope>
    <source>
        <strain evidence="3">CECT 7649</strain>
    </source>
</reference>